<dbReference type="STRING" id="1317124.DW2_11196"/>
<dbReference type="InterPro" id="IPR015421">
    <property type="entry name" value="PyrdxlP-dep_Trfase_major"/>
</dbReference>
<dbReference type="PANTHER" id="PTHR45688:SF13">
    <property type="entry name" value="ALANINE--GLYOXYLATE AMINOTRANSFERASE 2-LIKE"/>
    <property type="match status" value="1"/>
</dbReference>
<dbReference type="InterPro" id="IPR049704">
    <property type="entry name" value="Aminotrans_3_PPA_site"/>
</dbReference>
<keyword evidence="5" id="KW-0032">Aminotransferase</keyword>
<dbReference type="GO" id="GO:0008483">
    <property type="term" value="F:transaminase activity"/>
    <property type="evidence" value="ECO:0007669"/>
    <property type="project" value="UniProtKB-KW"/>
</dbReference>
<protein>
    <submittedName>
        <fullName evidence="5">4-aminobutyrate aminotransferase</fullName>
    </submittedName>
</protein>
<evidence type="ECO:0000256" key="2">
    <source>
        <dbReference type="ARBA" id="ARBA00008954"/>
    </source>
</evidence>
<evidence type="ECO:0000256" key="3">
    <source>
        <dbReference type="ARBA" id="ARBA00022898"/>
    </source>
</evidence>
<dbReference type="Proteomes" id="UP000028607">
    <property type="component" value="Unassembled WGS sequence"/>
</dbReference>
<proteinExistence type="inferred from homology"/>
<dbReference type="CDD" id="cd00610">
    <property type="entry name" value="OAT_like"/>
    <property type="match status" value="1"/>
</dbReference>
<dbReference type="RefSeq" id="WP_038146498.1">
    <property type="nucleotide sequence ID" value="NZ_AQRC01000008.1"/>
</dbReference>
<dbReference type="OrthoDB" id="9801834at2"/>
<dbReference type="PROSITE" id="PS00600">
    <property type="entry name" value="AA_TRANSFER_CLASS_3"/>
    <property type="match status" value="1"/>
</dbReference>
<comment type="cofactor">
    <cofactor evidence="1">
        <name>pyridoxal 5'-phosphate</name>
        <dbReference type="ChEBI" id="CHEBI:597326"/>
    </cofactor>
</comment>
<organism evidence="5 6">
    <name type="scientific">Thioclava atlantica</name>
    <dbReference type="NCBI Taxonomy" id="1317124"/>
    <lineage>
        <taxon>Bacteria</taxon>
        <taxon>Pseudomonadati</taxon>
        <taxon>Pseudomonadota</taxon>
        <taxon>Alphaproteobacteria</taxon>
        <taxon>Rhodobacterales</taxon>
        <taxon>Paracoccaceae</taxon>
        <taxon>Thioclava</taxon>
    </lineage>
</organism>
<reference evidence="5 6" key="2">
    <citation type="journal article" date="2015" name="Antonie Van Leeuwenhoek">
        <title>Thioclava indica sp. nov., isolated from surface seawater of the Indian Ocean.</title>
        <authorList>
            <person name="Liu Y."/>
            <person name="Lai Q."/>
            <person name="Du J."/>
            <person name="Xu H."/>
            <person name="Jiang L."/>
            <person name="Shao Z."/>
        </authorList>
    </citation>
    <scope>NUCLEOTIDE SEQUENCE [LARGE SCALE GENOMIC DNA]</scope>
    <source>
        <strain evidence="5 6">13D2W-2</strain>
    </source>
</reference>
<keyword evidence="6" id="KW-1185">Reference proteome</keyword>
<dbReference type="SUPFAM" id="SSF53383">
    <property type="entry name" value="PLP-dependent transferases"/>
    <property type="match status" value="1"/>
</dbReference>
<dbReference type="PANTHER" id="PTHR45688">
    <property type="match status" value="1"/>
</dbReference>
<comment type="caution">
    <text evidence="5">The sequence shown here is derived from an EMBL/GenBank/DDBJ whole genome shotgun (WGS) entry which is preliminary data.</text>
</comment>
<evidence type="ECO:0000313" key="6">
    <source>
        <dbReference type="Proteomes" id="UP000028607"/>
    </source>
</evidence>
<dbReference type="eggNOG" id="COG0160">
    <property type="taxonomic scope" value="Bacteria"/>
</dbReference>
<keyword evidence="5" id="KW-0808">Transferase</keyword>
<dbReference type="Pfam" id="PF00202">
    <property type="entry name" value="Aminotran_3"/>
    <property type="match status" value="1"/>
</dbReference>
<sequence>MANDALIARRERLLGPNVPTFYARPVHITRGRGASLWDADGTRYLDAYNNVAHCGHGHPRIVAAICEQAARLNTHTRYLHEGILDYAEALLARIGWPGQLLMTCTGSEANDVALRMAQAVTGKRGFIATDNTYHGNTTAVAHLSTRRPPIGGWPEHIRRVPAPDSLTPLGGSRAVQPEAFAANIARAIDELERSGHGFAGFMLCPIFANEGMPGVAPGFLDPSVEVIRRAGGLILCDEVQPGFGRVGAHFWGHEWLGFQPDVITMGKPMGNGHPVAGLVAKPEVMAAFREAFGYFNTFGGNPVSVAAAMEVLRVIEEEGLQANAAEVGAYLLGALRQIDHPLIVETRGLGLFLGIELAREGEPAGEEAGRIVEAMRERHVLMGRVGRAQHILKIRPPMVFSRADADELVGKLAECFAEIAP</sequence>
<dbReference type="EMBL" id="AQRC01000008">
    <property type="protein sequence ID" value="KFE34767.1"/>
    <property type="molecule type" value="Genomic_DNA"/>
</dbReference>
<name>A0A085TVM0_9RHOB</name>
<evidence type="ECO:0000256" key="1">
    <source>
        <dbReference type="ARBA" id="ARBA00001933"/>
    </source>
</evidence>
<comment type="similarity">
    <text evidence="2 4">Belongs to the class-III pyridoxal-phosphate-dependent aminotransferase family.</text>
</comment>
<dbReference type="GO" id="GO:0030170">
    <property type="term" value="F:pyridoxal phosphate binding"/>
    <property type="evidence" value="ECO:0007669"/>
    <property type="project" value="InterPro"/>
</dbReference>
<dbReference type="PIRSF" id="PIRSF000521">
    <property type="entry name" value="Transaminase_4ab_Lys_Orn"/>
    <property type="match status" value="1"/>
</dbReference>
<accession>A0A085TVM0</accession>
<dbReference type="InterPro" id="IPR015424">
    <property type="entry name" value="PyrdxlP-dep_Trfase"/>
</dbReference>
<dbReference type="InterPro" id="IPR005814">
    <property type="entry name" value="Aminotrans_3"/>
</dbReference>
<reference evidence="6" key="1">
    <citation type="submission" date="2013-04" db="EMBL/GenBank/DDBJ databases">
        <title>Thioclava sp. 13D2W-2 Genome Sequencing.</title>
        <authorList>
            <person name="Lai Q."/>
            <person name="Li G."/>
            <person name="Shao Z."/>
        </authorList>
    </citation>
    <scope>NUCLEOTIDE SEQUENCE [LARGE SCALE GENOMIC DNA]</scope>
    <source>
        <strain evidence="6">13D2W-2</strain>
    </source>
</reference>
<keyword evidence="3 4" id="KW-0663">Pyridoxal phosphate</keyword>
<dbReference type="InterPro" id="IPR015422">
    <property type="entry name" value="PyrdxlP-dep_Trfase_small"/>
</dbReference>
<dbReference type="AlphaFoldDB" id="A0A085TVM0"/>
<dbReference type="PATRIC" id="fig|1317124.6.peg.2265"/>
<evidence type="ECO:0000313" key="5">
    <source>
        <dbReference type="EMBL" id="KFE34767.1"/>
    </source>
</evidence>
<evidence type="ECO:0000256" key="4">
    <source>
        <dbReference type="RuleBase" id="RU003560"/>
    </source>
</evidence>
<dbReference type="Gene3D" id="3.40.640.10">
    <property type="entry name" value="Type I PLP-dependent aspartate aminotransferase-like (Major domain)"/>
    <property type="match status" value="1"/>
</dbReference>
<dbReference type="Gene3D" id="3.90.1150.10">
    <property type="entry name" value="Aspartate Aminotransferase, domain 1"/>
    <property type="match status" value="1"/>
</dbReference>
<gene>
    <name evidence="5" type="ORF">DW2_11196</name>
</gene>